<dbReference type="InterPro" id="IPR050523">
    <property type="entry name" value="AKR_Detox_Biosynth"/>
</dbReference>
<proteinExistence type="predicted"/>
<dbReference type="AlphaFoldDB" id="A0A0M3ATI5"/>
<keyword evidence="3" id="KW-1185">Reference proteome</keyword>
<protein>
    <submittedName>
        <fullName evidence="2">Alcohol dehydrogenase</fullName>
    </submittedName>
</protein>
<dbReference type="SUPFAM" id="SSF51430">
    <property type="entry name" value="NAD(P)-linked oxidoreductase"/>
    <property type="match status" value="1"/>
</dbReference>
<dbReference type="GO" id="GO:0005829">
    <property type="term" value="C:cytosol"/>
    <property type="evidence" value="ECO:0007669"/>
    <property type="project" value="TreeGrafter"/>
</dbReference>
<dbReference type="PANTHER" id="PTHR43364:SF6">
    <property type="entry name" value="OXIDOREDUCTASE-RELATED"/>
    <property type="match status" value="1"/>
</dbReference>
<comment type="caution">
    <text evidence="2">The sequence shown here is derived from an EMBL/GenBank/DDBJ whole genome shotgun (WGS) entry which is preliminary data.</text>
</comment>
<dbReference type="Proteomes" id="UP000033874">
    <property type="component" value="Unassembled WGS sequence"/>
</dbReference>
<name>A0A0M3ATI5_9SPHN</name>
<accession>A0A0M3ATI5</accession>
<dbReference type="STRING" id="56193.YP76_12115"/>
<dbReference type="InterPro" id="IPR023210">
    <property type="entry name" value="NADP_OxRdtase_dom"/>
</dbReference>
<feature type="domain" description="NADP-dependent oxidoreductase" evidence="1">
    <location>
        <begin position="14"/>
        <end position="314"/>
    </location>
</feature>
<organism evidence="2 3">
    <name type="scientific">Sphingobium chungbukense</name>
    <dbReference type="NCBI Taxonomy" id="56193"/>
    <lineage>
        <taxon>Bacteria</taxon>
        <taxon>Pseudomonadati</taxon>
        <taxon>Pseudomonadota</taxon>
        <taxon>Alphaproteobacteria</taxon>
        <taxon>Sphingomonadales</taxon>
        <taxon>Sphingomonadaceae</taxon>
        <taxon>Sphingobium</taxon>
    </lineage>
</organism>
<evidence type="ECO:0000313" key="2">
    <source>
        <dbReference type="EMBL" id="KKW91849.1"/>
    </source>
</evidence>
<dbReference type="Gene3D" id="3.20.20.100">
    <property type="entry name" value="NADP-dependent oxidoreductase domain"/>
    <property type="match status" value="1"/>
</dbReference>
<reference evidence="2 3" key="1">
    <citation type="submission" date="2015-04" db="EMBL/GenBank/DDBJ databases">
        <title>Genome sequence of aromatic hydrocarbons-degrading Sphingobium chungbukense DJ77.</title>
        <authorList>
            <person name="Kim Y.-C."/>
            <person name="Chae J.-C."/>
        </authorList>
    </citation>
    <scope>NUCLEOTIDE SEQUENCE [LARGE SCALE GENOMIC DNA]</scope>
    <source>
        <strain evidence="2 3">DJ77</strain>
    </source>
</reference>
<dbReference type="PATRIC" id="fig|56193.3.peg.2516"/>
<dbReference type="RefSeq" id="WP_046763856.1">
    <property type="nucleotide sequence ID" value="NZ_LBIC01000005.1"/>
</dbReference>
<sequence length="321" mass="34823">MQRRPLSTDISIAPIMLGTNIFGLNCNEADAHRLLDRFVERGFNAVDTADCYPHHSMTGKPGPNGALSEEIIGRWIAKTGRRDALAISTKVGEWQARRGLSAANIEAAVEDSLRRLQTDHIDVYFAHIADPDTPQEETMHAFDRLVKSGKVRILGASHYPVPLLEEALTVSRDQGLARYEVLQPGYNLHDREPFESVLLPIVQRHGMGVVPYFGLASGFLSGKYRSQADLEGRMRGGMVAHYLTPRGLAILDALDEVAARTGATPAKVAIAWLIAQPGVTAPIVSATSIAQLDDLLDAADIVLSDEHLALLDRASAPQPAA</sequence>
<dbReference type="Pfam" id="PF00248">
    <property type="entry name" value="Aldo_ket_red"/>
    <property type="match status" value="1"/>
</dbReference>
<evidence type="ECO:0000313" key="3">
    <source>
        <dbReference type="Proteomes" id="UP000033874"/>
    </source>
</evidence>
<dbReference type="EMBL" id="LBIC01000005">
    <property type="protein sequence ID" value="KKW91849.1"/>
    <property type="molecule type" value="Genomic_DNA"/>
</dbReference>
<dbReference type="CDD" id="cd19081">
    <property type="entry name" value="AKR_AKR9C1"/>
    <property type="match status" value="1"/>
</dbReference>
<dbReference type="PANTHER" id="PTHR43364">
    <property type="entry name" value="NADH-SPECIFIC METHYLGLYOXAL REDUCTASE-RELATED"/>
    <property type="match status" value="1"/>
</dbReference>
<dbReference type="InterPro" id="IPR036812">
    <property type="entry name" value="NAD(P)_OxRdtase_dom_sf"/>
</dbReference>
<gene>
    <name evidence="2" type="ORF">YP76_12115</name>
</gene>
<evidence type="ECO:0000259" key="1">
    <source>
        <dbReference type="Pfam" id="PF00248"/>
    </source>
</evidence>